<name>A0A9E2L419_9SPIR</name>
<evidence type="ECO:0000256" key="2">
    <source>
        <dbReference type="ARBA" id="ARBA00022448"/>
    </source>
</evidence>
<keyword evidence="2" id="KW-0813">Transport</keyword>
<keyword evidence="3" id="KW-0050">Antiport</keyword>
<dbReference type="InterPro" id="IPR002528">
    <property type="entry name" value="MATE_fam"/>
</dbReference>
<dbReference type="EMBL" id="JAHLFV010000191">
    <property type="protein sequence ID" value="MBU3850551.1"/>
    <property type="molecule type" value="Genomic_DNA"/>
</dbReference>
<dbReference type="GO" id="GO:0005886">
    <property type="term" value="C:plasma membrane"/>
    <property type="evidence" value="ECO:0007669"/>
    <property type="project" value="UniProtKB-SubCell"/>
</dbReference>
<evidence type="ECO:0000256" key="7">
    <source>
        <dbReference type="ARBA" id="ARBA00023065"/>
    </source>
</evidence>
<dbReference type="PANTHER" id="PTHR43298">
    <property type="entry name" value="MULTIDRUG RESISTANCE PROTEIN NORM-RELATED"/>
    <property type="match status" value="1"/>
</dbReference>
<gene>
    <name evidence="11" type="ORF">IAA16_08300</name>
</gene>
<comment type="caution">
    <text evidence="11">The sequence shown here is derived from an EMBL/GenBank/DDBJ whole genome shotgun (WGS) entry which is preliminary data.</text>
</comment>
<keyword evidence="6 10" id="KW-1133">Transmembrane helix</keyword>
<feature type="transmembrane region" description="Helical" evidence="10">
    <location>
        <begin position="388"/>
        <end position="406"/>
    </location>
</feature>
<feature type="transmembrane region" description="Helical" evidence="10">
    <location>
        <begin position="92"/>
        <end position="113"/>
    </location>
</feature>
<proteinExistence type="predicted"/>
<evidence type="ECO:0000256" key="1">
    <source>
        <dbReference type="ARBA" id="ARBA00004651"/>
    </source>
</evidence>
<evidence type="ECO:0000256" key="4">
    <source>
        <dbReference type="ARBA" id="ARBA00022475"/>
    </source>
</evidence>
<feature type="transmembrane region" description="Helical" evidence="10">
    <location>
        <begin position="47"/>
        <end position="80"/>
    </location>
</feature>
<protein>
    <recommendedName>
        <fullName evidence="9">Multidrug-efflux transporter</fullName>
    </recommendedName>
</protein>
<dbReference type="CDD" id="cd13138">
    <property type="entry name" value="MATE_yoeA_like"/>
    <property type="match status" value="1"/>
</dbReference>
<reference evidence="11" key="1">
    <citation type="journal article" date="2021" name="PeerJ">
        <title>Extensive microbial diversity within the chicken gut microbiome revealed by metagenomics and culture.</title>
        <authorList>
            <person name="Gilroy R."/>
            <person name="Ravi A."/>
            <person name="Getino M."/>
            <person name="Pursley I."/>
            <person name="Horton D.L."/>
            <person name="Alikhan N.F."/>
            <person name="Baker D."/>
            <person name="Gharbi K."/>
            <person name="Hall N."/>
            <person name="Watson M."/>
            <person name="Adriaenssens E.M."/>
            <person name="Foster-Nyarko E."/>
            <person name="Jarju S."/>
            <person name="Secka A."/>
            <person name="Antonio M."/>
            <person name="Oren A."/>
            <person name="Chaudhuri R.R."/>
            <person name="La Ragione R."/>
            <person name="Hildebrand F."/>
            <person name="Pallen M.J."/>
        </authorList>
    </citation>
    <scope>NUCLEOTIDE SEQUENCE</scope>
    <source>
        <strain evidence="11">Gambia15-2214</strain>
    </source>
</reference>
<keyword evidence="4" id="KW-1003">Cell membrane</keyword>
<dbReference type="PANTHER" id="PTHR43298:SF2">
    <property type="entry name" value="FMN_FAD EXPORTER YEEO-RELATED"/>
    <property type="match status" value="1"/>
</dbReference>
<evidence type="ECO:0000256" key="10">
    <source>
        <dbReference type="SAM" id="Phobius"/>
    </source>
</evidence>
<dbReference type="GO" id="GO:0006811">
    <property type="term" value="P:monoatomic ion transport"/>
    <property type="evidence" value="ECO:0007669"/>
    <property type="project" value="UniProtKB-KW"/>
</dbReference>
<feature type="transmembrane region" description="Helical" evidence="10">
    <location>
        <begin position="162"/>
        <end position="186"/>
    </location>
</feature>
<dbReference type="Pfam" id="PF01554">
    <property type="entry name" value="MatE"/>
    <property type="match status" value="2"/>
</dbReference>
<comment type="subcellular location">
    <subcellularLocation>
        <location evidence="1">Cell membrane</location>
        <topology evidence="1">Multi-pass membrane protein</topology>
    </subcellularLocation>
</comment>
<keyword evidence="5 10" id="KW-0812">Transmembrane</keyword>
<dbReference type="NCBIfam" id="TIGR00797">
    <property type="entry name" value="matE"/>
    <property type="match status" value="1"/>
</dbReference>
<reference evidence="11" key="2">
    <citation type="submission" date="2021-04" db="EMBL/GenBank/DDBJ databases">
        <authorList>
            <person name="Gilroy R."/>
        </authorList>
    </citation>
    <scope>NUCLEOTIDE SEQUENCE</scope>
    <source>
        <strain evidence="11">Gambia15-2214</strain>
    </source>
</reference>
<dbReference type="GO" id="GO:0042910">
    <property type="term" value="F:xenobiotic transmembrane transporter activity"/>
    <property type="evidence" value="ECO:0007669"/>
    <property type="project" value="InterPro"/>
</dbReference>
<evidence type="ECO:0000256" key="9">
    <source>
        <dbReference type="ARBA" id="ARBA00031636"/>
    </source>
</evidence>
<sequence>MQQDFTQGAIRPALIRFSVPLMAGNLLQQLYNLVDTWVVGRYLGKEALAAVGSAFSLMTLLTSILLGLSMGSSVVFSQFWGQQDSKRFKQSVANAFGLLVFVTVVLLCVAYGSLSAVTKLMRVPREVEGYFTLYLSVIFAGIPFIFLYNFYAALLRSVGNTIPALVCLFIATLTNIVLDVLFVLVFPFGIAGAAWATVIAQGLSALALLFYTIVKKPQLNFSLKDCSPDYALIRRLASVSFLTGMQQSIMNFGILMIQSLVNSFGVATMAAFAAGVKIDAFAYAPAQDFANGFTTFVAQNKGAQKPERIIQGIKEAFLLSCTFCLILSLVIFFCAPILLTLFIDPGQKEVLDIGVQYLRWEGSFYVGIGMLFLFYAIFRGLERAGVSVVLTIISLGLRVLIAYTLAPVFGVLAIWISVPIGWFVADIVGFLILLRNKSSY</sequence>
<evidence type="ECO:0000313" key="12">
    <source>
        <dbReference type="Proteomes" id="UP000823914"/>
    </source>
</evidence>
<dbReference type="InterPro" id="IPR050222">
    <property type="entry name" value="MATE_MdtK"/>
</dbReference>
<dbReference type="GO" id="GO:0015297">
    <property type="term" value="F:antiporter activity"/>
    <property type="evidence" value="ECO:0007669"/>
    <property type="project" value="UniProtKB-KW"/>
</dbReference>
<keyword evidence="7" id="KW-0406">Ion transport</keyword>
<feature type="transmembrane region" description="Helical" evidence="10">
    <location>
        <begin position="316"/>
        <end position="343"/>
    </location>
</feature>
<dbReference type="AlphaFoldDB" id="A0A9E2L419"/>
<dbReference type="PIRSF" id="PIRSF006603">
    <property type="entry name" value="DinF"/>
    <property type="match status" value="1"/>
</dbReference>
<organism evidence="11 12">
    <name type="scientific">Candidatus Treponema excrementipullorum</name>
    <dbReference type="NCBI Taxonomy" id="2838768"/>
    <lineage>
        <taxon>Bacteria</taxon>
        <taxon>Pseudomonadati</taxon>
        <taxon>Spirochaetota</taxon>
        <taxon>Spirochaetia</taxon>
        <taxon>Spirochaetales</taxon>
        <taxon>Treponemataceae</taxon>
        <taxon>Treponema</taxon>
    </lineage>
</organism>
<evidence type="ECO:0000256" key="6">
    <source>
        <dbReference type="ARBA" id="ARBA00022989"/>
    </source>
</evidence>
<evidence type="ECO:0000256" key="3">
    <source>
        <dbReference type="ARBA" id="ARBA00022449"/>
    </source>
</evidence>
<feature type="transmembrane region" description="Helical" evidence="10">
    <location>
        <begin position="133"/>
        <end position="155"/>
    </location>
</feature>
<feature type="transmembrane region" description="Helical" evidence="10">
    <location>
        <begin position="363"/>
        <end position="381"/>
    </location>
</feature>
<evidence type="ECO:0000313" key="11">
    <source>
        <dbReference type="EMBL" id="MBU3850551.1"/>
    </source>
</evidence>
<accession>A0A9E2L419</accession>
<keyword evidence="8 10" id="KW-0472">Membrane</keyword>
<evidence type="ECO:0000256" key="8">
    <source>
        <dbReference type="ARBA" id="ARBA00023136"/>
    </source>
</evidence>
<feature type="transmembrane region" description="Helical" evidence="10">
    <location>
        <begin position="192"/>
        <end position="214"/>
    </location>
</feature>
<dbReference type="InterPro" id="IPR048279">
    <property type="entry name" value="MdtK-like"/>
</dbReference>
<evidence type="ECO:0000256" key="5">
    <source>
        <dbReference type="ARBA" id="ARBA00022692"/>
    </source>
</evidence>
<dbReference type="Proteomes" id="UP000823914">
    <property type="component" value="Unassembled WGS sequence"/>
</dbReference>
<feature type="transmembrane region" description="Helical" evidence="10">
    <location>
        <begin position="412"/>
        <end position="434"/>
    </location>
</feature>